<sequence>MLLLLGDLKSSHTTQSYARTSPLGLELSEFPSLHQSTLMNDTTSTARLGSKKEAHTNPDLTWIRG</sequence>
<dbReference type="Proteomes" id="UP000821853">
    <property type="component" value="Chromosome 5"/>
</dbReference>
<comment type="caution">
    <text evidence="1">The sequence shown here is derived from an EMBL/GenBank/DDBJ whole genome shotgun (WGS) entry which is preliminary data.</text>
</comment>
<dbReference type="VEuPathDB" id="VectorBase:HLOH_046317"/>
<keyword evidence="2" id="KW-1185">Reference proteome</keyword>
<proteinExistence type="predicted"/>
<name>A0A9J6GGU7_HAELO</name>
<dbReference type="EMBL" id="JABSTR010000007">
    <property type="protein sequence ID" value="KAH9374613.1"/>
    <property type="molecule type" value="Genomic_DNA"/>
</dbReference>
<dbReference type="AlphaFoldDB" id="A0A9J6GGU7"/>
<organism evidence="1 2">
    <name type="scientific">Haemaphysalis longicornis</name>
    <name type="common">Bush tick</name>
    <dbReference type="NCBI Taxonomy" id="44386"/>
    <lineage>
        <taxon>Eukaryota</taxon>
        <taxon>Metazoa</taxon>
        <taxon>Ecdysozoa</taxon>
        <taxon>Arthropoda</taxon>
        <taxon>Chelicerata</taxon>
        <taxon>Arachnida</taxon>
        <taxon>Acari</taxon>
        <taxon>Parasitiformes</taxon>
        <taxon>Ixodida</taxon>
        <taxon>Ixodoidea</taxon>
        <taxon>Ixodidae</taxon>
        <taxon>Haemaphysalinae</taxon>
        <taxon>Haemaphysalis</taxon>
    </lineage>
</organism>
<accession>A0A9J6GGU7</accession>
<evidence type="ECO:0000313" key="2">
    <source>
        <dbReference type="Proteomes" id="UP000821853"/>
    </source>
</evidence>
<evidence type="ECO:0000313" key="1">
    <source>
        <dbReference type="EMBL" id="KAH9374613.1"/>
    </source>
</evidence>
<gene>
    <name evidence="1" type="ORF">HPB48_014661</name>
</gene>
<protein>
    <submittedName>
        <fullName evidence="1">Uncharacterized protein</fullName>
    </submittedName>
</protein>
<reference evidence="1 2" key="1">
    <citation type="journal article" date="2020" name="Cell">
        <title>Large-Scale Comparative Analyses of Tick Genomes Elucidate Their Genetic Diversity and Vector Capacities.</title>
        <authorList>
            <consortium name="Tick Genome and Microbiome Consortium (TIGMIC)"/>
            <person name="Jia N."/>
            <person name="Wang J."/>
            <person name="Shi W."/>
            <person name="Du L."/>
            <person name="Sun Y."/>
            <person name="Zhan W."/>
            <person name="Jiang J.F."/>
            <person name="Wang Q."/>
            <person name="Zhang B."/>
            <person name="Ji P."/>
            <person name="Bell-Sakyi L."/>
            <person name="Cui X.M."/>
            <person name="Yuan T.T."/>
            <person name="Jiang B.G."/>
            <person name="Yang W.F."/>
            <person name="Lam T.T."/>
            <person name="Chang Q.C."/>
            <person name="Ding S.J."/>
            <person name="Wang X.J."/>
            <person name="Zhu J.G."/>
            <person name="Ruan X.D."/>
            <person name="Zhao L."/>
            <person name="Wei J.T."/>
            <person name="Ye R.Z."/>
            <person name="Que T.C."/>
            <person name="Du C.H."/>
            <person name="Zhou Y.H."/>
            <person name="Cheng J.X."/>
            <person name="Dai P.F."/>
            <person name="Guo W.B."/>
            <person name="Han X.H."/>
            <person name="Huang E.J."/>
            <person name="Li L.F."/>
            <person name="Wei W."/>
            <person name="Gao Y.C."/>
            <person name="Liu J.Z."/>
            <person name="Shao H.Z."/>
            <person name="Wang X."/>
            <person name="Wang C.C."/>
            <person name="Yang T.C."/>
            <person name="Huo Q.B."/>
            <person name="Li W."/>
            <person name="Chen H.Y."/>
            <person name="Chen S.E."/>
            <person name="Zhou L.G."/>
            <person name="Ni X.B."/>
            <person name="Tian J.H."/>
            <person name="Sheng Y."/>
            <person name="Liu T."/>
            <person name="Pan Y.S."/>
            <person name="Xia L.Y."/>
            <person name="Li J."/>
            <person name="Zhao F."/>
            <person name="Cao W.C."/>
        </authorList>
    </citation>
    <scope>NUCLEOTIDE SEQUENCE [LARGE SCALE GENOMIC DNA]</scope>
    <source>
        <strain evidence="1">HaeL-2018</strain>
    </source>
</reference>